<accession>A0ABY0HBM7</accession>
<evidence type="ECO:0008006" key="4">
    <source>
        <dbReference type="Google" id="ProtNLM"/>
    </source>
</evidence>
<comment type="caution">
    <text evidence="2">The sequence shown here is derived from an EMBL/GenBank/DDBJ whole genome shotgun (WGS) entry which is preliminary data.</text>
</comment>
<evidence type="ECO:0000256" key="1">
    <source>
        <dbReference type="SAM" id="SignalP"/>
    </source>
</evidence>
<feature type="chain" id="PRO_5046917605" description="Conidiation-specific protein 13" evidence="1">
    <location>
        <begin position="22"/>
        <end position="334"/>
    </location>
</feature>
<keyword evidence="3" id="KW-1185">Reference proteome</keyword>
<dbReference type="Proteomes" id="UP000294003">
    <property type="component" value="Unassembled WGS sequence"/>
</dbReference>
<proteinExistence type="predicted"/>
<name>A0ABY0HBM7_9PEZI</name>
<dbReference type="SUPFAM" id="SSF55486">
    <property type="entry name" value="Metalloproteases ('zincins'), catalytic domain"/>
    <property type="match status" value="1"/>
</dbReference>
<protein>
    <recommendedName>
        <fullName evidence="4">Conidiation-specific protein 13</fullName>
    </recommendedName>
</protein>
<organism evidence="2 3">
    <name type="scientific">Monosporascus cannonballus</name>
    <dbReference type="NCBI Taxonomy" id="155416"/>
    <lineage>
        <taxon>Eukaryota</taxon>
        <taxon>Fungi</taxon>
        <taxon>Dikarya</taxon>
        <taxon>Ascomycota</taxon>
        <taxon>Pezizomycotina</taxon>
        <taxon>Sordariomycetes</taxon>
        <taxon>Xylariomycetidae</taxon>
        <taxon>Xylariales</taxon>
        <taxon>Xylariales incertae sedis</taxon>
        <taxon>Monosporascus</taxon>
    </lineage>
</organism>
<dbReference type="EMBL" id="QJNS01000074">
    <property type="protein sequence ID" value="RYO89387.1"/>
    <property type="molecule type" value="Genomic_DNA"/>
</dbReference>
<evidence type="ECO:0000313" key="2">
    <source>
        <dbReference type="EMBL" id="RYO89387.1"/>
    </source>
</evidence>
<sequence>MMVPKTVASFVPLVALAAAQGQNPVINPELSRQQIWEGLLPHMPAQGAVVYFWEPGWIYESCKSEAEMRGLNPNDIEVFEAQYGDCGDSWVMCRHRAVTSPTRDEMIDIFGRLPVNTRQYIRHVNVFPDLGNGAAGLFYDYDIMFGNGYMDLYVLIHEVTHALDYGARPDVGSPFSETSAWQNAYFSDSASPTPYGQTSWVEGYAEIGPLGFYDKHVPGGLGNIQPNKHQIQNQLNTYEGYLNWVLDFGGTCGSRLPNTEPVPMSNSFRINMVNKPDVSLKSNVTVMDLPGTPRISTTKKHLRNSKIDQGDRFQTDGLLNDIITGRTRGNIDLG</sequence>
<evidence type="ECO:0000313" key="3">
    <source>
        <dbReference type="Proteomes" id="UP000294003"/>
    </source>
</evidence>
<reference evidence="2 3" key="1">
    <citation type="submission" date="2018-06" db="EMBL/GenBank/DDBJ databases">
        <title>Complete Genomes of Monosporascus.</title>
        <authorList>
            <person name="Robinson A.J."/>
            <person name="Natvig D.O."/>
        </authorList>
    </citation>
    <scope>NUCLEOTIDE SEQUENCE [LARGE SCALE GENOMIC DNA]</scope>
    <source>
        <strain evidence="2 3">CBS 609.92</strain>
    </source>
</reference>
<keyword evidence="1" id="KW-0732">Signal</keyword>
<gene>
    <name evidence="2" type="ORF">DL762_003278</name>
</gene>
<feature type="signal peptide" evidence="1">
    <location>
        <begin position="1"/>
        <end position="21"/>
    </location>
</feature>